<dbReference type="Gene3D" id="2.30.110.10">
    <property type="entry name" value="Electron Transport, Fmn-binding Protein, Chain A"/>
    <property type="match status" value="1"/>
</dbReference>
<dbReference type="PIRSF" id="PIRSF010372">
    <property type="entry name" value="PaiB"/>
    <property type="match status" value="1"/>
</dbReference>
<dbReference type="Proteomes" id="UP000698242">
    <property type="component" value="Unassembled WGS sequence"/>
</dbReference>
<accession>A0A921TDP1</accession>
<evidence type="ECO:0000313" key="2">
    <source>
        <dbReference type="Proteomes" id="UP000698242"/>
    </source>
</evidence>
<dbReference type="InterPro" id="IPR012349">
    <property type="entry name" value="Split_barrel_FMN-bd"/>
</dbReference>
<dbReference type="PANTHER" id="PTHR35802">
    <property type="entry name" value="PROTEASE SYNTHASE AND SPORULATION PROTEIN PAI 2"/>
    <property type="match status" value="1"/>
</dbReference>
<dbReference type="EMBL" id="APKE01000014">
    <property type="protein sequence ID" value="KAF0676422.1"/>
    <property type="molecule type" value="Genomic_DNA"/>
</dbReference>
<dbReference type="SUPFAM" id="SSF50475">
    <property type="entry name" value="FMN-binding split barrel"/>
    <property type="match status" value="1"/>
</dbReference>
<reference evidence="1" key="1">
    <citation type="submission" date="2013-03" db="EMBL/GenBank/DDBJ databases">
        <title>Genome Sequence of the Profundibacterium mesophilum strain KAUST100406-0324T from Red Sea, a novel genus in the family Rhodobacteraceae.</title>
        <authorList>
            <person name="Essack M."/>
            <person name="Alam I."/>
            <person name="Lafi F."/>
            <person name="Alawi W."/>
            <person name="Kamanu F."/>
            <person name="Al-Suwailem A."/>
            <person name="Lee O.O."/>
            <person name="Xu Y."/>
            <person name="Bajic V."/>
            <person name="Qian P.-Y."/>
            <person name="Archer J."/>
        </authorList>
    </citation>
    <scope>NUCLEOTIDE SEQUENCE</scope>
    <source>
        <strain evidence="1">KAUST100406-0324</strain>
    </source>
</reference>
<dbReference type="OrthoDB" id="9794948at2"/>
<dbReference type="AlphaFoldDB" id="A0A921TDP1"/>
<sequence length="210" mass="22595">MHPNPIFRRAPDQLSLDFARERGFGLLALNGAASPALAHLPFVLDSQGRQADLHLVRSNPVLALLDEPAEASLVVSGPDGYVSPDWYGIPDQVPTWNYVAVHLRGRLERLPREALAGVLDAQSAHAEAQLSPKAPWTAAKMTPGARDKMMRAIVPCRLHVQTVEGTWKMSQNKPGPAREGAVRGMEAGGGPGLEVGLMAMMMAADGLREK</sequence>
<keyword evidence="2" id="KW-1185">Reference proteome</keyword>
<dbReference type="InterPro" id="IPR007396">
    <property type="entry name" value="TR_PAI2-type"/>
</dbReference>
<dbReference type="Pfam" id="PF04299">
    <property type="entry name" value="FMN_bind_2"/>
    <property type="match status" value="1"/>
</dbReference>
<proteinExistence type="predicted"/>
<comment type="caution">
    <text evidence="1">The sequence shown here is derived from an EMBL/GenBank/DDBJ whole genome shotgun (WGS) entry which is preliminary data.</text>
</comment>
<protein>
    <submittedName>
        <fullName evidence="1">FMN-binding domain containing protein</fullName>
    </submittedName>
</protein>
<dbReference type="PANTHER" id="PTHR35802:SF1">
    <property type="entry name" value="PROTEASE SYNTHASE AND SPORULATION PROTEIN PAI 2"/>
    <property type="match status" value="1"/>
</dbReference>
<name>A0A921TDP1_9RHOB</name>
<gene>
    <name evidence="1" type="ORF">PMES_01153</name>
</gene>
<evidence type="ECO:0000313" key="1">
    <source>
        <dbReference type="EMBL" id="KAF0676422.1"/>
    </source>
</evidence>
<organism evidence="1 2">
    <name type="scientific">Profundibacterium mesophilum KAUST100406-0324</name>
    <dbReference type="NCBI Taxonomy" id="1037889"/>
    <lineage>
        <taxon>Bacteria</taxon>
        <taxon>Pseudomonadati</taxon>
        <taxon>Pseudomonadota</taxon>
        <taxon>Alphaproteobacteria</taxon>
        <taxon>Rhodobacterales</taxon>
        <taxon>Roseobacteraceae</taxon>
        <taxon>Profundibacterium</taxon>
    </lineage>
</organism>
<dbReference type="RefSeq" id="WP_159964560.1">
    <property type="nucleotide sequence ID" value="NZ_APKE01000014.1"/>
</dbReference>